<feature type="region of interest" description="Disordered" evidence="1">
    <location>
        <begin position="1"/>
        <end position="23"/>
    </location>
</feature>
<accession>A0A4C1Z4L5</accession>
<dbReference type="AlphaFoldDB" id="A0A4C1Z4L5"/>
<reference evidence="2 3" key="1">
    <citation type="journal article" date="2019" name="Commun. Biol.">
        <title>The bagworm genome reveals a unique fibroin gene that provides high tensile strength.</title>
        <authorList>
            <person name="Kono N."/>
            <person name="Nakamura H."/>
            <person name="Ohtoshi R."/>
            <person name="Tomita M."/>
            <person name="Numata K."/>
            <person name="Arakawa K."/>
        </authorList>
    </citation>
    <scope>NUCLEOTIDE SEQUENCE [LARGE SCALE GENOMIC DNA]</scope>
</reference>
<feature type="region of interest" description="Disordered" evidence="1">
    <location>
        <begin position="38"/>
        <end position="67"/>
    </location>
</feature>
<evidence type="ECO:0000256" key="1">
    <source>
        <dbReference type="SAM" id="MobiDB-lite"/>
    </source>
</evidence>
<evidence type="ECO:0000313" key="3">
    <source>
        <dbReference type="Proteomes" id="UP000299102"/>
    </source>
</evidence>
<name>A0A4C1Z4L5_EUMVA</name>
<dbReference type="Proteomes" id="UP000299102">
    <property type="component" value="Unassembled WGS sequence"/>
</dbReference>
<proteinExistence type="predicted"/>
<keyword evidence="3" id="KW-1185">Reference proteome</keyword>
<dbReference type="EMBL" id="BGZK01001534">
    <property type="protein sequence ID" value="GBP81849.1"/>
    <property type="molecule type" value="Genomic_DNA"/>
</dbReference>
<organism evidence="2 3">
    <name type="scientific">Eumeta variegata</name>
    <name type="common">Bagworm moth</name>
    <name type="synonym">Eumeta japonica</name>
    <dbReference type="NCBI Taxonomy" id="151549"/>
    <lineage>
        <taxon>Eukaryota</taxon>
        <taxon>Metazoa</taxon>
        <taxon>Ecdysozoa</taxon>
        <taxon>Arthropoda</taxon>
        <taxon>Hexapoda</taxon>
        <taxon>Insecta</taxon>
        <taxon>Pterygota</taxon>
        <taxon>Neoptera</taxon>
        <taxon>Endopterygota</taxon>
        <taxon>Lepidoptera</taxon>
        <taxon>Glossata</taxon>
        <taxon>Ditrysia</taxon>
        <taxon>Tineoidea</taxon>
        <taxon>Psychidae</taxon>
        <taxon>Oiketicinae</taxon>
        <taxon>Eumeta</taxon>
    </lineage>
</organism>
<evidence type="ECO:0000313" key="2">
    <source>
        <dbReference type="EMBL" id="GBP81849.1"/>
    </source>
</evidence>
<gene>
    <name evidence="2" type="ORF">EVAR_59744_1</name>
</gene>
<sequence length="67" mass="7728">MGLTREGKGRAGHRNSHSLDEIRQRKLYQLERSVRRKKNMGCRLNSTDTGNGSIYRYARRGEHVPAT</sequence>
<protein>
    <submittedName>
        <fullName evidence="2">Uncharacterized protein</fullName>
    </submittedName>
</protein>
<comment type="caution">
    <text evidence="2">The sequence shown here is derived from an EMBL/GenBank/DDBJ whole genome shotgun (WGS) entry which is preliminary data.</text>
</comment>